<reference evidence="2" key="1">
    <citation type="submission" date="2021-08" db="EMBL/GenBank/DDBJ databases">
        <title>Prevotella lacticifex sp. nov., isolated from rumen of cow.</title>
        <authorList>
            <person name="Shinkai T."/>
            <person name="Ikeyama N."/>
            <person name="Kumagai M."/>
            <person name="Ohmori H."/>
            <person name="Sakamoto M."/>
            <person name="Ohkuma M."/>
            <person name="Mitsumori M."/>
        </authorList>
    </citation>
    <scope>NUCLEOTIDE SEQUENCE</scope>
    <source>
        <strain evidence="2">DSM 11371</strain>
    </source>
</reference>
<keyword evidence="1" id="KW-1133">Transmembrane helix</keyword>
<keyword evidence="1" id="KW-0472">Membrane</keyword>
<evidence type="ECO:0000313" key="2">
    <source>
        <dbReference type="EMBL" id="GJG27758.1"/>
    </source>
</evidence>
<accession>A0AA37ME62</accession>
<evidence type="ECO:0000256" key="1">
    <source>
        <dbReference type="SAM" id="Phobius"/>
    </source>
</evidence>
<dbReference type="Proteomes" id="UP000887043">
    <property type="component" value="Unassembled WGS sequence"/>
</dbReference>
<proteinExistence type="predicted"/>
<name>A0AA37ME62_SEGBR</name>
<protein>
    <submittedName>
        <fullName evidence="2">Uncharacterized protein</fullName>
    </submittedName>
</protein>
<feature type="transmembrane region" description="Helical" evidence="1">
    <location>
        <begin position="12"/>
        <end position="29"/>
    </location>
</feature>
<dbReference type="AlphaFoldDB" id="A0AA37ME62"/>
<feature type="transmembrane region" description="Helical" evidence="1">
    <location>
        <begin position="137"/>
        <end position="164"/>
    </location>
</feature>
<feature type="transmembrane region" description="Helical" evidence="1">
    <location>
        <begin position="57"/>
        <end position="75"/>
    </location>
</feature>
<gene>
    <name evidence="2" type="ORF">PRRU23_14580</name>
</gene>
<keyword evidence="1" id="KW-0812">Transmembrane</keyword>
<sequence length="172" mass="19815">MRLIHKSKPSYRLLILCIVDIIVIFGIIWNEGRIQYEPLPDYNLTKDAKTLPLISETYNAIVLTIITNIIVMIIETKKKYTQIRDKYDLSILALYVIIVVGCLSYGYIHISSRMEGGVINEYNYLFRFPIMLFGKDAFTSLVTVINLYVSLCVIHICTCIIYVIKCMSTTKI</sequence>
<comment type="caution">
    <text evidence="2">The sequence shown here is derived from an EMBL/GenBank/DDBJ whole genome shotgun (WGS) entry which is preliminary data.</text>
</comment>
<feature type="transmembrane region" description="Helical" evidence="1">
    <location>
        <begin position="87"/>
        <end position="108"/>
    </location>
</feature>
<dbReference type="EMBL" id="BPTR01000001">
    <property type="protein sequence ID" value="GJG27758.1"/>
    <property type="molecule type" value="Genomic_DNA"/>
</dbReference>
<evidence type="ECO:0000313" key="3">
    <source>
        <dbReference type="Proteomes" id="UP000887043"/>
    </source>
</evidence>
<organism evidence="2 3">
    <name type="scientific">Segatella bryantii</name>
    <name type="common">Prevotella bryantii</name>
    <dbReference type="NCBI Taxonomy" id="77095"/>
    <lineage>
        <taxon>Bacteria</taxon>
        <taxon>Pseudomonadati</taxon>
        <taxon>Bacteroidota</taxon>
        <taxon>Bacteroidia</taxon>
        <taxon>Bacteroidales</taxon>
        <taxon>Prevotellaceae</taxon>
        <taxon>Segatella</taxon>
    </lineage>
</organism>